<proteinExistence type="predicted"/>
<protein>
    <submittedName>
        <fullName evidence="1">Uncharacterized protein</fullName>
    </submittedName>
</protein>
<keyword evidence="2" id="KW-1185">Reference proteome</keyword>
<comment type="caution">
    <text evidence="1">The sequence shown here is derived from an EMBL/GenBank/DDBJ whole genome shotgun (WGS) entry which is preliminary data.</text>
</comment>
<gene>
    <name evidence="1" type="ORF">PUN28_006937</name>
</gene>
<dbReference type="EMBL" id="JADYXP020000006">
    <property type="protein sequence ID" value="KAL0121814.1"/>
    <property type="molecule type" value="Genomic_DNA"/>
</dbReference>
<organism evidence="1 2">
    <name type="scientific">Cardiocondyla obscurior</name>
    <dbReference type="NCBI Taxonomy" id="286306"/>
    <lineage>
        <taxon>Eukaryota</taxon>
        <taxon>Metazoa</taxon>
        <taxon>Ecdysozoa</taxon>
        <taxon>Arthropoda</taxon>
        <taxon>Hexapoda</taxon>
        <taxon>Insecta</taxon>
        <taxon>Pterygota</taxon>
        <taxon>Neoptera</taxon>
        <taxon>Endopterygota</taxon>
        <taxon>Hymenoptera</taxon>
        <taxon>Apocrita</taxon>
        <taxon>Aculeata</taxon>
        <taxon>Formicoidea</taxon>
        <taxon>Formicidae</taxon>
        <taxon>Myrmicinae</taxon>
        <taxon>Cardiocondyla</taxon>
    </lineage>
</organism>
<reference evidence="1 2" key="1">
    <citation type="submission" date="2023-03" db="EMBL/GenBank/DDBJ databases">
        <title>High recombination rates correlate with genetic variation in Cardiocondyla obscurior ants.</title>
        <authorList>
            <person name="Errbii M."/>
        </authorList>
    </citation>
    <scope>NUCLEOTIDE SEQUENCE [LARGE SCALE GENOMIC DNA]</scope>
    <source>
        <strain evidence="1">Alpha-2009</strain>
        <tissue evidence="1">Whole body</tissue>
    </source>
</reference>
<name>A0AAW2G459_9HYME</name>
<dbReference type="AlphaFoldDB" id="A0AAW2G459"/>
<dbReference type="Proteomes" id="UP001430953">
    <property type="component" value="Unassembled WGS sequence"/>
</dbReference>
<evidence type="ECO:0000313" key="1">
    <source>
        <dbReference type="EMBL" id="KAL0121814.1"/>
    </source>
</evidence>
<evidence type="ECO:0000313" key="2">
    <source>
        <dbReference type="Proteomes" id="UP001430953"/>
    </source>
</evidence>
<sequence>MSRWLLKAQAFSLIHLSETSDLYSQIISLNVSCRGIKLPRVHLLRVEITLSYPQLAYPQLSPLNENEVDRSPAEPLISRCTIGSANDELSLRRSCYYSFICGPPHRYSGSICSCDPCKTHRKTVYTNYFIIIRSRRLMIAICLVPSEAPLAKYVDDSYVKFRARGQRFIPESAWRK</sequence>
<accession>A0AAW2G459</accession>